<sequence>MPRYAQIVMGPAGSGKSTYCSTMVQHSESLNRSVQVVNLDPAAEHFDYPVMADIRELIQVDDVMEDHSLRFGPNGGLVFCMEYFANNFDWLEESLGHVEDDYILFDCPGQIELYTHLPVMRQLVEQLQQWEFRVCGVFLVDSQFMVESFKFISGVMAALSAMVSLEIPQVNIMTKMDLLNPKAKKEIEKYLDPDMYSMMEDNSDTISSAKFKKLTKAICGLIDDYSMVRFLPFDRTDEEGINIVLQHIDFSIQYGEDLEFKEPKAYHSSLMIPETRLVGNMALLPLKTQFKGPARGDGIESDIIDEAIYYFKANVFFKNYEIKNEADRTLIYVTLYISECLKRLQKCSSRSQGEKEMYTLGITNFPIPGEPGFPLNAMYVKPANKQEEETMRAYLQQIRQETGLRLCDRVFDPQTDKPSKVSEMHSAHTRDLFLSVVGVLCQEAVHEQKSVSSWTVNDSGTHGFYSTPARWMGSFLLDGVCFCVAKMILYYFSLRILLSGC</sequence>
<gene>
    <name evidence="1" type="ORF">E3U43_006030</name>
</gene>
<keyword evidence="2" id="KW-1185">Reference proteome</keyword>
<accession>A0ACD3QMZ2</accession>
<dbReference type="Proteomes" id="UP000793456">
    <property type="component" value="Chromosome XVII"/>
</dbReference>
<evidence type="ECO:0000313" key="2">
    <source>
        <dbReference type="Proteomes" id="UP000793456"/>
    </source>
</evidence>
<protein>
    <submittedName>
        <fullName evidence="1">Uncharacterized protein</fullName>
    </submittedName>
</protein>
<proteinExistence type="predicted"/>
<organism evidence="1 2">
    <name type="scientific">Larimichthys crocea</name>
    <name type="common">Large yellow croaker</name>
    <name type="synonym">Pseudosciaena crocea</name>
    <dbReference type="NCBI Taxonomy" id="215358"/>
    <lineage>
        <taxon>Eukaryota</taxon>
        <taxon>Metazoa</taxon>
        <taxon>Chordata</taxon>
        <taxon>Craniata</taxon>
        <taxon>Vertebrata</taxon>
        <taxon>Euteleostomi</taxon>
        <taxon>Actinopterygii</taxon>
        <taxon>Neopterygii</taxon>
        <taxon>Teleostei</taxon>
        <taxon>Neoteleostei</taxon>
        <taxon>Acanthomorphata</taxon>
        <taxon>Eupercaria</taxon>
        <taxon>Sciaenidae</taxon>
        <taxon>Larimichthys</taxon>
    </lineage>
</organism>
<comment type="caution">
    <text evidence="1">The sequence shown here is derived from an EMBL/GenBank/DDBJ whole genome shotgun (WGS) entry which is preliminary data.</text>
</comment>
<dbReference type="EMBL" id="CM011690">
    <property type="protein sequence ID" value="TMS08547.1"/>
    <property type="molecule type" value="Genomic_DNA"/>
</dbReference>
<reference evidence="1" key="1">
    <citation type="submission" date="2018-11" db="EMBL/GenBank/DDBJ databases">
        <title>The sequence and de novo assembly of Larimichthys crocea genome using PacBio and Hi-C technologies.</title>
        <authorList>
            <person name="Xu P."/>
            <person name="Chen B."/>
            <person name="Zhou Z."/>
            <person name="Ke Q."/>
            <person name="Wu Y."/>
            <person name="Bai H."/>
            <person name="Pu F."/>
        </authorList>
    </citation>
    <scope>NUCLEOTIDE SEQUENCE</scope>
    <source>
        <tissue evidence="1">Muscle</tissue>
    </source>
</reference>
<name>A0ACD3QMZ2_LARCR</name>
<evidence type="ECO:0000313" key="1">
    <source>
        <dbReference type="EMBL" id="TMS08547.1"/>
    </source>
</evidence>